<dbReference type="Gene3D" id="3.40.50.1110">
    <property type="entry name" value="SGNH hydrolase"/>
    <property type="match status" value="1"/>
</dbReference>
<dbReference type="KEGG" id="vg:5329879"/>
<organism evidence="1 2">
    <name type="scientific">Actinomyces phage Av-1</name>
    <dbReference type="NCBI Taxonomy" id="2880361"/>
    <lineage>
        <taxon>Viruses</taxon>
        <taxon>Duplodnaviria</taxon>
        <taxon>Heunggongvirae</taxon>
        <taxon>Uroviricota</taxon>
        <taxon>Caudoviricetes</taxon>
        <taxon>Dybvigvirus</taxon>
        <taxon>Dybvigvirus Av1</taxon>
    </lineage>
</organism>
<evidence type="ECO:0000313" key="1">
    <source>
        <dbReference type="EMBL" id="ABR67678.1"/>
    </source>
</evidence>
<sequence>MATGDEILGNIDRAMWRVNSRSINNVTPFTYSDGLTYIDVLERIRSSVLDVIAFTNTFGEEQDKIIKRINEVVNTFIGEMEKTHAKWDAQAEERRVAIESKMNDFQNKIVTAAFIGDDGGNTVSAPTIGGAKLKVPSKKWQDGIDSQITEIKSAASALSNDVTSRLAALKQSVDNDFYNKTTSDKRYNPVHRVLYPHSIIIGSSNAEPRGWPNGVWERWLTAKGEIPHNYGYSGGGFTSTSDNNFNTQIDRAISGLDANTQRLTGQIYVIDMLNDIRGQKDIRSSAQTFVQKCVRSFPNAKIYVIPVLYNEHSLNNNWDMAMNCARATNTIKEVLEPYGGLVCEGSRSWFHNGKNGKYFPEEAGVHFSQAGYEFAQRQFDNWLEGGSGWIDYGWHNLKDGTNYAVVKNDNNLQAYVARKGDVVIVHGIFSMVSAPQYSTLFSLPSWARPYRNMYIPSWDAITAFPLITDVSGNLVVSTNVSSDKTLGFNGTYPVF</sequence>
<reference evidence="1 2" key="1">
    <citation type="journal article" date="2006" name="Appl. Environ. Microbiol.">
        <title>Isolation and expression of the lysis genes of Actinomyces naeslundii phage Av-1.</title>
        <authorList>
            <person name="Delisle A.L."/>
            <person name="Barcak G.J."/>
            <person name="Guo M."/>
        </authorList>
    </citation>
    <scope>NUCLEOTIDE SEQUENCE</scope>
</reference>
<dbReference type="SUPFAM" id="SSF52266">
    <property type="entry name" value="SGNH hydrolase"/>
    <property type="match status" value="1"/>
</dbReference>
<evidence type="ECO:0000313" key="2">
    <source>
        <dbReference type="Proteomes" id="UP000001112"/>
    </source>
</evidence>
<dbReference type="Proteomes" id="UP000001112">
    <property type="component" value="Segment"/>
</dbReference>
<name>A6XAD9_9CAUD</name>
<dbReference type="EMBL" id="DQ123818">
    <property type="protein sequence ID" value="ABR67678.1"/>
    <property type="molecule type" value="Genomic_DNA"/>
</dbReference>
<keyword evidence="2" id="KW-1185">Reference proteome</keyword>
<dbReference type="RefSeq" id="YP_001333666.1">
    <property type="nucleotide sequence ID" value="NC_009643.1"/>
</dbReference>
<protein>
    <submittedName>
        <fullName evidence="1">Uncharacterized protein</fullName>
    </submittedName>
</protein>
<dbReference type="InterPro" id="IPR036514">
    <property type="entry name" value="SGNH_hydro_sf"/>
</dbReference>
<dbReference type="GeneID" id="5329879"/>
<accession>A6XAD9</accession>
<proteinExistence type="predicted"/>